<protein>
    <recommendedName>
        <fullName evidence="4">Carboxypeptidase C (Cathepsin A)</fullName>
    </recommendedName>
</protein>
<dbReference type="SUPFAM" id="SSF53474">
    <property type="entry name" value="alpha/beta-Hydrolases"/>
    <property type="match status" value="1"/>
</dbReference>
<keyword evidence="3" id="KW-1185">Reference proteome</keyword>
<name>A0ABT5HNB6_9CAUL</name>
<evidence type="ECO:0000313" key="2">
    <source>
        <dbReference type="EMBL" id="MDC7677717.1"/>
    </source>
</evidence>
<gene>
    <name evidence="2" type="ORF">PQU98_16355</name>
</gene>
<dbReference type="RefSeq" id="WP_272746035.1">
    <property type="nucleotide sequence ID" value="NZ_JAQQKV010000004.1"/>
</dbReference>
<dbReference type="InterPro" id="IPR001563">
    <property type="entry name" value="Peptidase_S10"/>
</dbReference>
<evidence type="ECO:0000256" key="1">
    <source>
        <dbReference type="SAM" id="SignalP"/>
    </source>
</evidence>
<dbReference type="InterPro" id="IPR029058">
    <property type="entry name" value="AB_hydrolase_fold"/>
</dbReference>
<sequence>MTTAVSKLVLAAILMVTPVATAPAQAQAQTLAQTTATAPVPLRFETHHSGTFGGKTIRYKAVVEQTSIIGADGQPVAQIVATSYIRTDTPKGTVRPVIFVFNGGPGSASVWLHMGIMGPKRVAFKDDVKPETTPPFNITDNAESPLDVADIVLFDPPGTGYSQAVAGKEAQSFGVEQDAKITADFIQGWLRQYDRVGAPKFVVGESYGTIRAARLAKLLAGGPSETGSMTGITLNGVILLGQAMDMSGKGDTPYLTGLPTMAATAWYHGAVDKSATTLPQQIKDAQGFAAGDYLRVLYLGDRATPSDKAAVATKLSALTGLTQDYILRQDLRVSLNEFASEVLASKNIQIGMYDGRYTLPLKSSGGDPVADDPAMGQYVPGYLAALDQHFTRNLGVKIDASYKAIEFRTINARWDWGGGAGVPPSKNYATDLAVAMRRNPSLKLMVGTGVYDLVTTLGSAEYTIAHSGIDLSSVTFKTYESGHMPYMGPDSRKALSADLRTFIESASAQ</sequence>
<organism evidence="2 3">
    <name type="scientific">Asticcacaulis machinosus</name>
    <dbReference type="NCBI Taxonomy" id="2984211"/>
    <lineage>
        <taxon>Bacteria</taxon>
        <taxon>Pseudomonadati</taxon>
        <taxon>Pseudomonadota</taxon>
        <taxon>Alphaproteobacteria</taxon>
        <taxon>Caulobacterales</taxon>
        <taxon>Caulobacteraceae</taxon>
        <taxon>Asticcacaulis</taxon>
    </lineage>
</organism>
<feature type="signal peptide" evidence="1">
    <location>
        <begin position="1"/>
        <end position="22"/>
    </location>
</feature>
<proteinExistence type="predicted"/>
<feature type="chain" id="PRO_5047098294" description="Carboxypeptidase C (Cathepsin A)" evidence="1">
    <location>
        <begin position="23"/>
        <end position="509"/>
    </location>
</feature>
<dbReference type="Gene3D" id="3.40.50.1820">
    <property type="entry name" value="alpha/beta hydrolase"/>
    <property type="match status" value="1"/>
</dbReference>
<dbReference type="Pfam" id="PF00450">
    <property type="entry name" value="Peptidase_S10"/>
    <property type="match status" value="1"/>
</dbReference>
<accession>A0ABT5HNB6</accession>
<evidence type="ECO:0008006" key="4">
    <source>
        <dbReference type="Google" id="ProtNLM"/>
    </source>
</evidence>
<keyword evidence="1" id="KW-0732">Signal</keyword>
<comment type="caution">
    <text evidence="2">The sequence shown here is derived from an EMBL/GenBank/DDBJ whole genome shotgun (WGS) entry which is preliminary data.</text>
</comment>
<dbReference type="Proteomes" id="UP001218579">
    <property type="component" value="Unassembled WGS sequence"/>
</dbReference>
<dbReference type="EMBL" id="JAQQKV010000004">
    <property type="protein sequence ID" value="MDC7677717.1"/>
    <property type="molecule type" value="Genomic_DNA"/>
</dbReference>
<reference evidence="2 3" key="1">
    <citation type="submission" date="2023-01" db="EMBL/GenBank/DDBJ databases">
        <title>Novel species of the genus Asticcacaulis isolated from rivers.</title>
        <authorList>
            <person name="Lu H."/>
        </authorList>
    </citation>
    <scope>NUCLEOTIDE SEQUENCE [LARGE SCALE GENOMIC DNA]</scope>
    <source>
        <strain evidence="2 3">LKC15W</strain>
    </source>
</reference>
<evidence type="ECO:0000313" key="3">
    <source>
        <dbReference type="Proteomes" id="UP001218579"/>
    </source>
</evidence>